<dbReference type="VEuPathDB" id="FungiDB:SJAG_03063"/>
<dbReference type="Gene3D" id="3.40.50.1820">
    <property type="entry name" value="alpha/beta hydrolase"/>
    <property type="match status" value="1"/>
</dbReference>
<dbReference type="HOGENOM" id="CLU_054590_0_0_1"/>
<dbReference type="PANTHER" id="PTHR47668:SF1">
    <property type="entry name" value="DIENELACTONE HYDROLASE DOMAIN-CONTAINING PROTEIN-RELATED"/>
    <property type="match status" value="1"/>
</dbReference>
<dbReference type="GeneID" id="7048978"/>
<dbReference type="eggNOG" id="KOG3043">
    <property type="taxonomic scope" value="Eukaryota"/>
</dbReference>
<dbReference type="OMA" id="PTEWYPP"/>
<organism evidence="2 3">
    <name type="scientific">Schizosaccharomyces japonicus (strain yFS275 / FY16936)</name>
    <name type="common">Fission yeast</name>
    <dbReference type="NCBI Taxonomy" id="402676"/>
    <lineage>
        <taxon>Eukaryota</taxon>
        <taxon>Fungi</taxon>
        <taxon>Dikarya</taxon>
        <taxon>Ascomycota</taxon>
        <taxon>Taphrinomycotina</taxon>
        <taxon>Schizosaccharomycetes</taxon>
        <taxon>Schizosaccharomycetales</taxon>
        <taxon>Schizosaccharomycetaceae</taxon>
        <taxon>Schizosaccharomyces</taxon>
    </lineage>
</organism>
<dbReference type="Pfam" id="PF01738">
    <property type="entry name" value="DLH"/>
    <property type="match status" value="1"/>
</dbReference>
<evidence type="ECO:0000313" key="2">
    <source>
        <dbReference type="EMBL" id="EEB07937.1"/>
    </source>
</evidence>
<keyword evidence="3" id="KW-1185">Reference proteome</keyword>
<dbReference type="RefSeq" id="XP_002174230.1">
    <property type="nucleotide sequence ID" value="XM_002174194.1"/>
</dbReference>
<dbReference type="JaponicusDB" id="SJAG_03063"/>
<accession>B6K380</accession>
<dbReference type="AlphaFoldDB" id="B6K380"/>
<feature type="domain" description="Dienelactone hydrolase" evidence="1">
    <location>
        <begin position="32"/>
        <end position="247"/>
    </location>
</feature>
<evidence type="ECO:0000313" key="3">
    <source>
        <dbReference type="Proteomes" id="UP000001744"/>
    </source>
</evidence>
<dbReference type="SUPFAM" id="SSF53474">
    <property type="entry name" value="alpha/beta-Hydrolases"/>
    <property type="match status" value="1"/>
</dbReference>
<evidence type="ECO:0000259" key="1">
    <source>
        <dbReference type="Pfam" id="PF01738"/>
    </source>
</evidence>
<keyword evidence="2" id="KW-0378">Hydrolase</keyword>
<dbReference type="InterPro" id="IPR002925">
    <property type="entry name" value="Dienelactn_hydro"/>
</dbReference>
<dbReference type="STRING" id="402676.B6K380"/>
<dbReference type="EMBL" id="KE651167">
    <property type="protein sequence ID" value="EEB07937.1"/>
    <property type="molecule type" value="Genomic_DNA"/>
</dbReference>
<name>B6K380_SCHJY</name>
<proteinExistence type="predicted"/>
<reference evidence="2 3" key="1">
    <citation type="journal article" date="2011" name="Science">
        <title>Comparative functional genomics of the fission yeasts.</title>
        <authorList>
            <person name="Rhind N."/>
            <person name="Chen Z."/>
            <person name="Yassour M."/>
            <person name="Thompson D.A."/>
            <person name="Haas B.J."/>
            <person name="Habib N."/>
            <person name="Wapinski I."/>
            <person name="Roy S."/>
            <person name="Lin M.F."/>
            <person name="Heiman D.I."/>
            <person name="Young S.K."/>
            <person name="Furuya K."/>
            <person name="Guo Y."/>
            <person name="Pidoux A."/>
            <person name="Chen H.M."/>
            <person name="Robbertse B."/>
            <person name="Goldberg J.M."/>
            <person name="Aoki K."/>
            <person name="Bayne E.H."/>
            <person name="Berlin A.M."/>
            <person name="Desjardins C.A."/>
            <person name="Dobbs E."/>
            <person name="Dukaj L."/>
            <person name="Fan L."/>
            <person name="FitzGerald M.G."/>
            <person name="French C."/>
            <person name="Gujja S."/>
            <person name="Hansen K."/>
            <person name="Keifenheim D."/>
            <person name="Levin J.Z."/>
            <person name="Mosher R.A."/>
            <person name="Mueller C.A."/>
            <person name="Pfiffner J."/>
            <person name="Priest M."/>
            <person name="Russ C."/>
            <person name="Smialowska A."/>
            <person name="Swoboda P."/>
            <person name="Sykes S.M."/>
            <person name="Vaughn M."/>
            <person name="Vengrova S."/>
            <person name="Yoder R."/>
            <person name="Zeng Q."/>
            <person name="Allshire R."/>
            <person name="Baulcombe D."/>
            <person name="Birren B.W."/>
            <person name="Brown W."/>
            <person name="Ekwall K."/>
            <person name="Kellis M."/>
            <person name="Leatherwood J."/>
            <person name="Levin H."/>
            <person name="Margalit H."/>
            <person name="Martienssen R."/>
            <person name="Nieduszynski C.A."/>
            <person name="Spatafora J.W."/>
            <person name="Friedman N."/>
            <person name="Dalgaard J.Z."/>
            <person name="Baumann P."/>
            <person name="Niki H."/>
            <person name="Regev A."/>
            <person name="Nusbaum C."/>
        </authorList>
    </citation>
    <scope>NUCLEOTIDE SEQUENCE [LARGE SCALE GENOMIC DNA]</scope>
    <source>
        <strain evidence="3">yFS275 / FY16936</strain>
    </source>
</reference>
<dbReference type="OrthoDB" id="2147163at2759"/>
<sequence>MASCCPTNLGAQPPNEDHVPQGKIVPDIGGLTTYVSGPATGKRVVLMFEDIFGLSSQLKEGADLLGSHGFTAYAPDFLRGHALPLDSYPPVTPEHKKLVDEFMTKRISPSLYWVLVEQFLGTIRSIHGDDVKIGIVGYCWGAKVLTTHPFKGVSGVAMAHPSFLDPLDARNVLAPVYMIATSDEDKNAVEGFKREFASSPFHSQSHFEVFDDMHHGFMAARADLTNPANRSRFDEGYRKFIGFFETVLA</sequence>
<dbReference type="GO" id="GO:0016787">
    <property type="term" value="F:hydrolase activity"/>
    <property type="evidence" value="ECO:0007669"/>
    <property type="project" value="UniProtKB-KW"/>
</dbReference>
<gene>
    <name evidence="2" type="ORF">SJAG_03063</name>
</gene>
<dbReference type="InterPro" id="IPR029058">
    <property type="entry name" value="AB_hydrolase_fold"/>
</dbReference>
<dbReference type="Proteomes" id="UP000001744">
    <property type="component" value="Unassembled WGS sequence"/>
</dbReference>
<protein>
    <submittedName>
        <fullName evidence="2">Dienelactone hydrolase</fullName>
    </submittedName>
</protein>
<dbReference type="PANTHER" id="PTHR47668">
    <property type="entry name" value="DIENELACTONE HYDROLASE FAMILY PROTEIN (AFU_ORTHOLOGUE AFUA_6G01940)"/>
    <property type="match status" value="1"/>
</dbReference>